<dbReference type="Proteomes" id="UP000887568">
    <property type="component" value="Unplaced"/>
</dbReference>
<dbReference type="AlphaFoldDB" id="A0A913YYJ4"/>
<reference evidence="15" key="1">
    <citation type="submission" date="2022-11" db="UniProtKB">
        <authorList>
            <consortium name="EnsemblMetazoa"/>
        </authorList>
    </citation>
    <scope>IDENTIFICATION</scope>
</reference>
<dbReference type="FunFam" id="3.90.550.10:FF:000053">
    <property type="entry name" value="Polypeptide N-acetylgalactosaminyltransferase"/>
    <property type="match status" value="1"/>
</dbReference>
<sequence length="633" mass="73279">MASLRFRCFCYGIVVASVTWAIIIYMILADVNHQESDFWNSQDYKRHPHHLVVNHPHKFVKPWRVNHEENMPIAKDDAVKNNILFDVNLSNNHPNEENGQFGHKEMQHNDIDQQAKSQGKSESVLGIVRTADDRRLRDEGFRRHAFNELVSTRIGYHRSLIDSRNPLCKYKVYSRDLPRVSVIICFYNEAWSTLLRTVHSVLDRTPRELLQEIILLDDYSDFDHLKAELDEYINKHLSPLVRVLHNSQREGLIRARTIAARQATGEVLMFLDSHCEVNEKWLEPLLDRIQHDSHTVVCPIIDIINSDTFDYQTSPMVKGGFNWGLHFKWDNLNSSQLSGKEDFVKPFRSPTMAGGLFAINTEYFHQLGAYDEGMDIWGGENLEISFRIWQCGGTLEIVPCSRVGHVFRKRRPYGSPSGQDTTLHNALRVAHVWMDDYKEYFFQTNKLARGMTYGDISKRVQLRQKLQCKSFKWYLDNVYPEMRLPNETSSLAANHALQEKKRPPLAIRKGLLYQPSLSLCMVAENSATQKGAKLLLQKCNRRQKNQLWYESESHELRLADYLCLDQPESNSAALPRLMKCHGSRGSQEWRFNDQALYHPSTGQCLATKTEGHVIHAALQICNDAPDQVWIFQT</sequence>
<evidence type="ECO:0000256" key="1">
    <source>
        <dbReference type="ARBA" id="ARBA00001936"/>
    </source>
</evidence>
<comment type="similarity">
    <text evidence="3 13">Belongs to the glycosyltransferase 2 family. GalNAc-T subfamily.</text>
</comment>
<evidence type="ECO:0000256" key="11">
    <source>
        <dbReference type="ARBA" id="ARBA00023180"/>
    </source>
</evidence>
<dbReference type="Pfam" id="PF00652">
    <property type="entry name" value="Ricin_B_lectin"/>
    <property type="match status" value="1"/>
</dbReference>
<dbReference type="InterPro" id="IPR045885">
    <property type="entry name" value="GalNAc-T"/>
</dbReference>
<feature type="transmembrane region" description="Helical" evidence="13">
    <location>
        <begin position="9"/>
        <end position="28"/>
    </location>
</feature>
<dbReference type="OMA" id="PVFQPWH"/>
<dbReference type="PANTHER" id="PTHR11675">
    <property type="entry name" value="N-ACETYLGALACTOSAMINYLTRANSFERASE"/>
    <property type="match status" value="1"/>
</dbReference>
<dbReference type="InterPro" id="IPR000772">
    <property type="entry name" value="Ricin_B_lectin"/>
</dbReference>
<dbReference type="RefSeq" id="XP_038044633.1">
    <property type="nucleotide sequence ID" value="XM_038188705.1"/>
</dbReference>
<evidence type="ECO:0000256" key="5">
    <source>
        <dbReference type="ARBA" id="ARBA00022734"/>
    </source>
</evidence>
<evidence type="ECO:0000313" key="15">
    <source>
        <dbReference type="EnsemblMetazoa" id="XP_038044633.1"/>
    </source>
</evidence>
<evidence type="ECO:0000259" key="14">
    <source>
        <dbReference type="SMART" id="SM00458"/>
    </source>
</evidence>
<dbReference type="Gene3D" id="3.90.550.10">
    <property type="entry name" value="Spore Coat Polysaccharide Biosynthesis Protein SpsA, Chain A"/>
    <property type="match status" value="1"/>
</dbReference>
<keyword evidence="12 13" id="KW-0464">Manganese</keyword>
<dbReference type="SMART" id="SM00458">
    <property type="entry name" value="RICIN"/>
    <property type="match status" value="1"/>
</dbReference>
<dbReference type="GO" id="GO:0030246">
    <property type="term" value="F:carbohydrate binding"/>
    <property type="evidence" value="ECO:0007669"/>
    <property type="project" value="UniProtKB-KW"/>
</dbReference>
<keyword evidence="6" id="KW-0735">Signal-anchor</keyword>
<dbReference type="InterPro" id="IPR035992">
    <property type="entry name" value="Ricin_B-like_lectins"/>
</dbReference>
<dbReference type="SUPFAM" id="SSF50370">
    <property type="entry name" value="Ricin B-like lectins"/>
    <property type="match status" value="1"/>
</dbReference>
<keyword evidence="11" id="KW-0325">Glycoprotein</keyword>
<evidence type="ECO:0000256" key="8">
    <source>
        <dbReference type="ARBA" id="ARBA00023034"/>
    </source>
</evidence>
<keyword evidence="9 13" id="KW-0472">Membrane</keyword>
<dbReference type="GO" id="GO:0000139">
    <property type="term" value="C:Golgi membrane"/>
    <property type="evidence" value="ECO:0007669"/>
    <property type="project" value="UniProtKB-SubCell"/>
</dbReference>
<keyword evidence="7 13" id="KW-1133">Transmembrane helix</keyword>
<evidence type="ECO:0000256" key="3">
    <source>
        <dbReference type="ARBA" id="ARBA00005680"/>
    </source>
</evidence>
<evidence type="ECO:0000256" key="4">
    <source>
        <dbReference type="ARBA" id="ARBA00022692"/>
    </source>
</evidence>
<keyword evidence="16" id="KW-1185">Reference proteome</keyword>
<dbReference type="CDD" id="cd02510">
    <property type="entry name" value="pp-GalNAc-T"/>
    <property type="match status" value="1"/>
</dbReference>
<accession>A0A913YYJ4</accession>
<dbReference type="InterPro" id="IPR001173">
    <property type="entry name" value="Glyco_trans_2-like"/>
</dbReference>
<organism evidence="15 16">
    <name type="scientific">Patiria miniata</name>
    <name type="common">Bat star</name>
    <name type="synonym">Asterina miniata</name>
    <dbReference type="NCBI Taxonomy" id="46514"/>
    <lineage>
        <taxon>Eukaryota</taxon>
        <taxon>Metazoa</taxon>
        <taxon>Echinodermata</taxon>
        <taxon>Eleutherozoa</taxon>
        <taxon>Asterozoa</taxon>
        <taxon>Asteroidea</taxon>
        <taxon>Valvatacea</taxon>
        <taxon>Valvatida</taxon>
        <taxon>Asterinidae</taxon>
        <taxon>Patiria</taxon>
    </lineage>
</organism>
<comment type="cofactor">
    <cofactor evidence="1 13">
        <name>Mn(2+)</name>
        <dbReference type="ChEBI" id="CHEBI:29035"/>
    </cofactor>
</comment>
<dbReference type="PANTHER" id="PTHR11675:SF63">
    <property type="entry name" value="POLYPEPTIDE N-ACETYLGALACTOSAMINYLTRANSFERASE"/>
    <property type="match status" value="1"/>
</dbReference>
<keyword evidence="4 13" id="KW-0812">Transmembrane</keyword>
<dbReference type="Pfam" id="PF00535">
    <property type="entry name" value="Glycos_transf_2"/>
    <property type="match status" value="1"/>
</dbReference>
<dbReference type="SUPFAM" id="SSF53448">
    <property type="entry name" value="Nucleotide-diphospho-sugar transferases"/>
    <property type="match status" value="1"/>
</dbReference>
<dbReference type="PROSITE" id="PS50231">
    <property type="entry name" value="RICIN_B_LECTIN"/>
    <property type="match status" value="1"/>
</dbReference>
<proteinExistence type="inferred from homology"/>
<evidence type="ECO:0000256" key="2">
    <source>
        <dbReference type="ARBA" id="ARBA00004323"/>
    </source>
</evidence>
<keyword evidence="10 13" id="KW-1015">Disulfide bond</keyword>
<dbReference type="OrthoDB" id="6119243at2759"/>
<comment type="pathway">
    <text evidence="13">Protein modification; protein glycosylation.</text>
</comment>
<dbReference type="GO" id="GO:0006493">
    <property type="term" value="P:protein O-linked glycosylation"/>
    <property type="evidence" value="ECO:0007669"/>
    <property type="project" value="TreeGrafter"/>
</dbReference>
<keyword evidence="13" id="KW-0328">Glycosyltransferase</keyword>
<evidence type="ECO:0000256" key="7">
    <source>
        <dbReference type="ARBA" id="ARBA00022989"/>
    </source>
</evidence>
<protein>
    <recommendedName>
        <fullName evidence="13">Polypeptide N-acetylgalactosaminyltransferase</fullName>
        <ecNumber evidence="13">2.4.1.-</ecNumber>
    </recommendedName>
    <alternativeName>
        <fullName evidence="13">Protein-UDP acetylgalactosaminyltransferase</fullName>
    </alternativeName>
</protein>
<keyword evidence="8 13" id="KW-0333">Golgi apparatus</keyword>
<dbReference type="Gene3D" id="2.80.10.50">
    <property type="match status" value="1"/>
</dbReference>
<dbReference type="EC" id="2.4.1.-" evidence="13"/>
<dbReference type="InterPro" id="IPR029044">
    <property type="entry name" value="Nucleotide-diphossugar_trans"/>
</dbReference>
<evidence type="ECO:0000256" key="9">
    <source>
        <dbReference type="ARBA" id="ARBA00023136"/>
    </source>
</evidence>
<comment type="subcellular location">
    <subcellularLocation>
        <location evidence="2 13">Golgi apparatus membrane</location>
        <topology evidence="2 13">Single-pass type II membrane protein</topology>
    </subcellularLocation>
</comment>
<evidence type="ECO:0000313" key="16">
    <source>
        <dbReference type="Proteomes" id="UP000887568"/>
    </source>
</evidence>
<evidence type="ECO:0000256" key="10">
    <source>
        <dbReference type="ARBA" id="ARBA00023157"/>
    </source>
</evidence>
<evidence type="ECO:0000256" key="6">
    <source>
        <dbReference type="ARBA" id="ARBA00022968"/>
    </source>
</evidence>
<dbReference type="GO" id="GO:0005112">
    <property type="term" value="F:Notch binding"/>
    <property type="evidence" value="ECO:0007669"/>
    <property type="project" value="TreeGrafter"/>
</dbReference>
<dbReference type="GO" id="GO:0008593">
    <property type="term" value="P:regulation of Notch signaling pathway"/>
    <property type="evidence" value="ECO:0007669"/>
    <property type="project" value="TreeGrafter"/>
</dbReference>
<dbReference type="CDD" id="cd23440">
    <property type="entry name" value="beta-trefoil_Ricin_GALNT11"/>
    <property type="match status" value="1"/>
</dbReference>
<feature type="domain" description="Ricin B lectin" evidence="14">
    <location>
        <begin position="509"/>
        <end position="632"/>
    </location>
</feature>
<name>A0A913YYJ4_PATMI</name>
<dbReference type="EnsemblMetazoa" id="XM_038188705.1">
    <property type="protein sequence ID" value="XP_038044633.1"/>
    <property type="gene ID" value="LOC119719298"/>
</dbReference>
<evidence type="ECO:0000256" key="13">
    <source>
        <dbReference type="RuleBase" id="RU361242"/>
    </source>
</evidence>
<dbReference type="GO" id="GO:0004653">
    <property type="term" value="F:polypeptide N-acetylgalactosaminyltransferase activity"/>
    <property type="evidence" value="ECO:0007669"/>
    <property type="project" value="TreeGrafter"/>
</dbReference>
<evidence type="ECO:0000256" key="12">
    <source>
        <dbReference type="ARBA" id="ARBA00023211"/>
    </source>
</evidence>
<keyword evidence="13" id="KW-0808">Transferase</keyword>
<dbReference type="CTD" id="63917"/>
<dbReference type="GeneID" id="119719298"/>
<keyword evidence="5 13" id="KW-0430">Lectin</keyword>